<keyword evidence="3" id="KW-1185">Reference proteome</keyword>
<proteinExistence type="predicted"/>
<dbReference type="Proteomes" id="UP000244722">
    <property type="component" value="Unassembled WGS sequence"/>
</dbReference>
<protein>
    <submittedName>
        <fullName evidence="2">Uncharacterized protein</fullName>
    </submittedName>
</protein>
<evidence type="ECO:0000313" key="2">
    <source>
        <dbReference type="EMBL" id="PUU73339.1"/>
    </source>
</evidence>
<dbReference type="EMBL" id="NESQ01000386">
    <property type="protein sequence ID" value="PUU73339.1"/>
    <property type="molecule type" value="Genomic_DNA"/>
</dbReference>
<reference evidence="2 3" key="1">
    <citation type="submission" date="2017-04" db="EMBL/GenBank/DDBJ databases">
        <title>Draft genome sequence of Tuber borchii Vittad., a whitish edible truffle.</title>
        <authorList>
            <consortium name="DOE Joint Genome Institute"/>
            <person name="Murat C."/>
            <person name="Kuo A."/>
            <person name="Barry K.W."/>
            <person name="Clum A."/>
            <person name="Dockter R.B."/>
            <person name="Fauchery L."/>
            <person name="Iotti M."/>
            <person name="Kohler A."/>
            <person name="Labutti K."/>
            <person name="Lindquist E.A."/>
            <person name="Lipzen A."/>
            <person name="Ohm R.A."/>
            <person name="Wang M."/>
            <person name="Grigoriev I.V."/>
            <person name="Zambonelli A."/>
            <person name="Martin F.M."/>
        </authorList>
    </citation>
    <scope>NUCLEOTIDE SEQUENCE [LARGE SCALE GENOMIC DNA]</scope>
    <source>
        <strain evidence="2 3">Tbo3840</strain>
    </source>
</reference>
<evidence type="ECO:0000256" key="1">
    <source>
        <dbReference type="SAM" id="Coils"/>
    </source>
</evidence>
<feature type="coiled-coil region" evidence="1">
    <location>
        <begin position="121"/>
        <end position="165"/>
    </location>
</feature>
<keyword evidence="1" id="KW-0175">Coiled coil</keyword>
<dbReference type="STRING" id="42251.A0A2T6ZCZ0"/>
<evidence type="ECO:0000313" key="3">
    <source>
        <dbReference type="Proteomes" id="UP000244722"/>
    </source>
</evidence>
<gene>
    <name evidence="2" type="ORF">B9Z19DRAFT_1095224</name>
</gene>
<sequence length="284" mass="32470">MNLSGVASCMQPPRFVGIRFKLIAIGICYLDKLVHPTPIFSFNFYSTKASRFPSSAQLSMSHSRHCLQALIRCDITNYRYLKKEKILAIGELKGAAKSIRKRACLIGPRYAYVKSSGETILDKLGDRAKQLEEELGGIQRRVERLQKEQLERRERALRMQQLEERIIAMIDKANDGDLLTDTALVKRGVITNTEAFTVIYGISPFAAQPPLLESNILVRMINKRATMLTNPGKYSRQWGKQSQKDFEKVLLYFKFANSEDWKKFEEGNVGGLPQTRCWLRIAFL</sequence>
<comment type="caution">
    <text evidence="2">The sequence shown here is derived from an EMBL/GenBank/DDBJ whole genome shotgun (WGS) entry which is preliminary data.</text>
</comment>
<organism evidence="2 3">
    <name type="scientific">Tuber borchii</name>
    <name type="common">White truffle</name>
    <dbReference type="NCBI Taxonomy" id="42251"/>
    <lineage>
        <taxon>Eukaryota</taxon>
        <taxon>Fungi</taxon>
        <taxon>Dikarya</taxon>
        <taxon>Ascomycota</taxon>
        <taxon>Pezizomycotina</taxon>
        <taxon>Pezizomycetes</taxon>
        <taxon>Pezizales</taxon>
        <taxon>Tuberaceae</taxon>
        <taxon>Tuber</taxon>
    </lineage>
</organism>
<dbReference type="AlphaFoldDB" id="A0A2T6ZCZ0"/>
<name>A0A2T6ZCZ0_TUBBO</name>
<accession>A0A2T6ZCZ0</accession>